<dbReference type="EMBL" id="JFFI01002006">
    <property type="protein sequence ID" value="KXH46483.1"/>
    <property type="molecule type" value="Genomic_DNA"/>
</dbReference>
<dbReference type="OrthoDB" id="20872at2759"/>
<feature type="domain" description="DUF8212" evidence="1">
    <location>
        <begin position="36"/>
        <end position="73"/>
    </location>
</feature>
<proteinExistence type="predicted"/>
<dbReference type="STRING" id="1209931.A0A135TE78"/>
<comment type="caution">
    <text evidence="2">The sequence shown here is derived from an EMBL/GenBank/DDBJ whole genome shotgun (WGS) entry which is preliminary data.</text>
</comment>
<organism evidence="2 3">
    <name type="scientific">Colletotrichum salicis</name>
    <dbReference type="NCBI Taxonomy" id="1209931"/>
    <lineage>
        <taxon>Eukaryota</taxon>
        <taxon>Fungi</taxon>
        <taxon>Dikarya</taxon>
        <taxon>Ascomycota</taxon>
        <taxon>Pezizomycotina</taxon>
        <taxon>Sordariomycetes</taxon>
        <taxon>Hypocreomycetidae</taxon>
        <taxon>Glomerellales</taxon>
        <taxon>Glomerellaceae</taxon>
        <taxon>Colletotrichum</taxon>
        <taxon>Colletotrichum acutatum species complex</taxon>
    </lineage>
</organism>
<dbReference type="PANTHER" id="PTHR10622">
    <property type="entry name" value="HET DOMAIN-CONTAINING PROTEIN"/>
    <property type="match status" value="1"/>
</dbReference>
<gene>
    <name evidence="2" type="ORF">CSAL01_03044</name>
</gene>
<dbReference type="AlphaFoldDB" id="A0A135TE78"/>
<evidence type="ECO:0000313" key="2">
    <source>
        <dbReference type="EMBL" id="KXH46483.1"/>
    </source>
</evidence>
<dbReference type="InterPro" id="IPR058525">
    <property type="entry name" value="DUF8212"/>
</dbReference>
<name>A0A135TE78_9PEZI</name>
<keyword evidence="3" id="KW-1185">Reference proteome</keyword>
<reference evidence="2 3" key="1">
    <citation type="submission" date="2014-02" db="EMBL/GenBank/DDBJ databases">
        <title>The genome sequence of Colletotrichum salicis CBS 607.94.</title>
        <authorList>
            <person name="Baroncelli R."/>
            <person name="Thon M.R."/>
        </authorList>
    </citation>
    <scope>NUCLEOTIDE SEQUENCE [LARGE SCALE GENOMIC DNA]</scope>
    <source>
        <strain evidence="2 3">CBS 607.94</strain>
    </source>
</reference>
<protein>
    <recommendedName>
        <fullName evidence="1">DUF8212 domain-containing protein</fullName>
    </recommendedName>
</protein>
<accession>A0A135TE78</accession>
<dbReference type="Pfam" id="PF26640">
    <property type="entry name" value="DUF8212"/>
    <property type="match status" value="1"/>
</dbReference>
<evidence type="ECO:0000313" key="3">
    <source>
        <dbReference type="Proteomes" id="UP000070121"/>
    </source>
</evidence>
<dbReference type="Proteomes" id="UP000070121">
    <property type="component" value="Unassembled WGS sequence"/>
</dbReference>
<dbReference type="PANTHER" id="PTHR10622:SF10">
    <property type="entry name" value="HET DOMAIN-CONTAINING PROTEIN"/>
    <property type="match status" value="1"/>
</dbReference>
<sequence>MSWAAGRETTRIEDATYCLMGIFGINMPLFYGEEDKAFQRLQKEILRESDDVTIFAWERALHRPPPHRSFRDGERILGGVLAQSADDFAVHRHQTKIYLPPIKRPTLQVMESCIKVYTELSGRKYLRPAAAAITCFVAIVARKTRKTRKKLLSVSSKLQAPPPGISMLVNVSSYPIRLFTQGSWDLVRMRFRCPKNMKVAEAWPWSKWHNEGQEFVAYPTHLCGSILFHVYHAVQPTDHPVNPEAGHRTDIVCTFDPHTVHPITQGIKGALLERYGEFQSKVDHIKSV</sequence>
<evidence type="ECO:0000259" key="1">
    <source>
        <dbReference type="Pfam" id="PF26640"/>
    </source>
</evidence>